<dbReference type="EMBL" id="CAJNOQ010011844">
    <property type="protein sequence ID" value="CAF1286448.1"/>
    <property type="molecule type" value="Genomic_DNA"/>
</dbReference>
<comment type="caution">
    <text evidence="3">The sequence shown here is derived from an EMBL/GenBank/DDBJ whole genome shotgun (WGS) entry which is preliminary data.</text>
</comment>
<feature type="domain" description="IRS-type PTB" evidence="2">
    <location>
        <begin position="194"/>
        <end position="249"/>
    </location>
</feature>
<dbReference type="EMBL" id="CAJOBC010030394">
    <property type="protein sequence ID" value="CAF4087397.1"/>
    <property type="molecule type" value="Genomic_DNA"/>
</dbReference>
<evidence type="ECO:0000259" key="2">
    <source>
        <dbReference type="Pfam" id="PF02174"/>
    </source>
</evidence>
<feature type="region of interest" description="Disordered" evidence="1">
    <location>
        <begin position="837"/>
        <end position="864"/>
    </location>
</feature>
<dbReference type="InterPro" id="IPR011993">
    <property type="entry name" value="PH-like_dom_sf"/>
</dbReference>
<keyword evidence="5" id="KW-1185">Reference proteome</keyword>
<feature type="compositionally biased region" description="Polar residues" evidence="1">
    <location>
        <begin position="837"/>
        <end position="846"/>
    </location>
</feature>
<feature type="region of interest" description="Disordered" evidence="1">
    <location>
        <begin position="537"/>
        <end position="571"/>
    </location>
</feature>
<dbReference type="InterPro" id="IPR002404">
    <property type="entry name" value="IRS_PTB"/>
</dbReference>
<organism evidence="3 5">
    <name type="scientific">Didymodactylos carnosus</name>
    <dbReference type="NCBI Taxonomy" id="1234261"/>
    <lineage>
        <taxon>Eukaryota</taxon>
        <taxon>Metazoa</taxon>
        <taxon>Spiralia</taxon>
        <taxon>Gnathifera</taxon>
        <taxon>Rotifera</taxon>
        <taxon>Eurotatoria</taxon>
        <taxon>Bdelloidea</taxon>
        <taxon>Philodinida</taxon>
        <taxon>Philodinidae</taxon>
        <taxon>Didymodactylos</taxon>
    </lineage>
</organism>
<reference evidence="3" key="1">
    <citation type="submission" date="2021-02" db="EMBL/GenBank/DDBJ databases">
        <authorList>
            <person name="Nowell W R."/>
        </authorList>
    </citation>
    <scope>NUCLEOTIDE SEQUENCE</scope>
</reference>
<dbReference type="AlphaFoldDB" id="A0A815CFA9"/>
<protein>
    <recommendedName>
        <fullName evidence="2">IRS-type PTB domain-containing protein</fullName>
    </recommendedName>
</protein>
<proteinExistence type="predicted"/>
<gene>
    <name evidence="3" type="ORF">GPM918_LOCUS27811</name>
    <name evidence="4" type="ORF">SRO942_LOCUS28204</name>
</gene>
<feature type="compositionally biased region" description="Polar residues" evidence="1">
    <location>
        <begin position="922"/>
        <end position="937"/>
    </location>
</feature>
<feature type="compositionally biased region" description="Polar residues" evidence="1">
    <location>
        <begin position="889"/>
        <end position="910"/>
    </location>
</feature>
<sequence>MGKKSKRQVYLTYVDHKILKDDNNNSSSLSLNSSKSTIEIYSNPNLTKRITIYQLAECFSAEYFDSIKNDYQQFMNFYFNSFTIQLFFYENDVEEKKQIVIKHIESLFHEKHQLQPNDTCASPSSQLPATTSVDNILHTFDVQLLVSGHIIPKDHQLVGHVRLYFTTTDLFITQFSCLIADLKQTIINQYSASKKIMCIPYYTIRNYGNRGQIFLIELGKSDHGDGEIHMKCLNSSLARTIHLLVSPVIEERPPVLSSAFQNQLLTLKRMEKSRHIQPPVQLSTSGFIKSRSLLSMASNEQQQKSVVKKRWYKTVNLHSQTLVKPTVDEKVLTLSLYEEQQQQIQPDRNGTDIFPCESINAPNNSEVQQQCSRSSSFPFNLMCHMPKKASPIINDNDKKSSEKPVSVKLIKRSVTFFTRKLSFRKNKRTAHSCSDDSDESNSVLANTIDAKPELSMPTTISNTQHQTLSKPFHTNTHYLQTIDSSNESQQQKFKPIKQINSCLVDKVHCDASLEREYNSHVGVSSTYVEMTSDLTKSIRNNENSNNIEENALSDENRSINENDNESQTSTKLDASVNTTISMPPHVRFAVIVGHTVHLIADEKSLLPNVGPRSFTSPACVMQPFKTQLYLQSKLRNPKLEQTVLSYSYLNSNMNSSGYSSLYKTSQPNSASPSQQSLLLSYGVVTFPSSSDVESNLVIQATQATSMNDFEKRFNSDLNLKSNNYFQQQLRQDSISSGSSTQIGPMVGYDGDEQSIAGKISLPSISSDTASMTTPTLPFTYLIGQPLTTIIDEQASNIYQSTPRHSSINLCHHATLSHIDEEKNCDPYALTEPVLTPSFSSRSQSLKTPFLRSPPSTKNNGNTSTTTMNIYYTDLLFPQQSLDNKESYSNHDSPTLTEDSTNDSSTDQQKIYTDIDFTETNRRTTSPPQSSEISTQFETGDLAPFCL</sequence>
<evidence type="ECO:0000313" key="4">
    <source>
        <dbReference type="EMBL" id="CAF4087397.1"/>
    </source>
</evidence>
<dbReference type="Proteomes" id="UP000663829">
    <property type="component" value="Unassembled WGS sequence"/>
</dbReference>
<dbReference type="Pfam" id="PF02174">
    <property type="entry name" value="IRS"/>
    <property type="match status" value="1"/>
</dbReference>
<feature type="compositionally biased region" description="Polar residues" evidence="1">
    <location>
        <begin position="561"/>
        <end position="571"/>
    </location>
</feature>
<dbReference type="OrthoDB" id="10043830at2759"/>
<evidence type="ECO:0000256" key="1">
    <source>
        <dbReference type="SAM" id="MobiDB-lite"/>
    </source>
</evidence>
<dbReference type="Gene3D" id="2.30.29.30">
    <property type="entry name" value="Pleckstrin-homology domain (PH domain)/Phosphotyrosine-binding domain (PTB)"/>
    <property type="match status" value="1"/>
</dbReference>
<feature type="compositionally biased region" description="Low complexity" evidence="1">
    <location>
        <begin position="540"/>
        <end position="550"/>
    </location>
</feature>
<accession>A0A815CFA9</accession>
<evidence type="ECO:0000313" key="5">
    <source>
        <dbReference type="Proteomes" id="UP000663829"/>
    </source>
</evidence>
<evidence type="ECO:0000313" key="3">
    <source>
        <dbReference type="EMBL" id="CAF1286448.1"/>
    </source>
</evidence>
<dbReference type="Proteomes" id="UP000681722">
    <property type="component" value="Unassembled WGS sequence"/>
</dbReference>
<name>A0A815CFA9_9BILA</name>
<feature type="region of interest" description="Disordered" evidence="1">
    <location>
        <begin position="883"/>
        <end position="939"/>
    </location>
</feature>
<dbReference type="SUPFAM" id="SSF50729">
    <property type="entry name" value="PH domain-like"/>
    <property type="match status" value="1"/>
</dbReference>